<keyword evidence="3 4" id="KW-0326">Glycosidase</keyword>
<dbReference type="PROSITE" id="PS01095">
    <property type="entry name" value="GH18_1"/>
    <property type="match status" value="1"/>
</dbReference>
<evidence type="ECO:0000256" key="1">
    <source>
        <dbReference type="ARBA" id="ARBA00022801"/>
    </source>
</evidence>
<dbReference type="PROSITE" id="PS51910">
    <property type="entry name" value="GH18_2"/>
    <property type="match status" value="1"/>
</dbReference>
<dbReference type="Gene3D" id="3.20.20.80">
    <property type="entry name" value="Glycosidases"/>
    <property type="match status" value="1"/>
</dbReference>
<dbReference type="Pfam" id="PF00704">
    <property type="entry name" value="Glyco_hydro_18"/>
    <property type="match status" value="1"/>
</dbReference>
<dbReference type="Proteomes" id="UP000828390">
    <property type="component" value="Unassembled WGS sequence"/>
</dbReference>
<evidence type="ECO:0000259" key="6">
    <source>
        <dbReference type="PROSITE" id="PS51910"/>
    </source>
</evidence>
<comment type="caution">
    <text evidence="7">The sequence shown here is derived from an EMBL/GenBank/DDBJ whole genome shotgun (WGS) entry which is preliminary data.</text>
</comment>
<dbReference type="InterPro" id="IPR017853">
    <property type="entry name" value="GH"/>
</dbReference>
<feature type="domain" description="GH18" evidence="6">
    <location>
        <begin position="33"/>
        <end position="405"/>
    </location>
</feature>
<dbReference type="Gene3D" id="3.10.50.10">
    <property type="match status" value="1"/>
</dbReference>
<evidence type="ECO:0000256" key="4">
    <source>
        <dbReference type="RuleBase" id="RU000489"/>
    </source>
</evidence>
<dbReference type="OrthoDB" id="76388at2759"/>
<reference evidence="7" key="1">
    <citation type="journal article" date="2019" name="bioRxiv">
        <title>The Genome of the Zebra Mussel, Dreissena polymorpha: A Resource for Invasive Species Research.</title>
        <authorList>
            <person name="McCartney M.A."/>
            <person name="Auch B."/>
            <person name="Kono T."/>
            <person name="Mallez S."/>
            <person name="Zhang Y."/>
            <person name="Obille A."/>
            <person name="Becker A."/>
            <person name="Abrahante J.E."/>
            <person name="Garbe J."/>
            <person name="Badalamenti J.P."/>
            <person name="Herman A."/>
            <person name="Mangelson H."/>
            <person name="Liachko I."/>
            <person name="Sullivan S."/>
            <person name="Sone E.D."/>
            <person name="Koren S."/>
            <person name="Silverstein K.A.T."/>
            <person name="Beckman K.B."/>
            <person name="Gohl D.M."/>
        </authorList>
    </citation>
    <scope>NUCLEOTIDE SEQUENCE</scope>
    <source>
        <strain evidence="7">Duluth1</strain>
        <tissue evidence="7">Whole animal</tissue>
    </source>
</reference>
<proteinExistence type="inferred from homology"/>
<name>A0A9D4RSY4_DREPO</name>
<dbReference type="InterPro" id="IPR001223">
    <property type="entry name" value="Glyco_hydro18_cat"/>
</dbReference>
<dbReference type="SUPFAM" id="SSF54556">
    <property type="entry name" value="Chitinase insertion domain"/>
    <property type="match status" value="1"/>
</dbReference>
<evidence type="ECO:0000256" key="5">
    <source>
        <dbReference type="RuleBase" id="RU004453"/>
    </source>
</evidence>
<dbReference type="GO" id="GO:0004568">
    <property type="term" value="F:chitinase activity"/>
    <property type="evidence" value="ECO:0007669"/>
    <property type="project" value="TreeGrafter"/>
</dbReference>
<dbReference type="EMBL" id="JAIWYP010000001">
    <property type="protein sequence ID" value="KAH3877442.1"/>
    <property type="molecule type" value="Genomic_DNA"/>
</dbReference>
<organism evidence="7 8">
    <name type="scientific">Dreissena polymorpha</name>
    <name type="common">Zebra mussel</name>
    <name type="synonym">Mytilus polymorpha</name>
    <dbReference type="NCBI Taxonomy" id="45954"/>
    <lineage>
        <taxon>Eukaryota</taxon>
        <taxon>Metazoa</taxon>
        <taxon>Spiralia</taxon>
        <taxon>Lophotrochozoa</taxon>
        <taxon>Mollusca</taxon>
        <taxon>Bivalvia</taxon>
        <taxon>Autobranchia</taxon>
        <taxon>Heteroconchia</taxon>
        <taxon>Euheterodonta</taxon>
        <taxon>Imparidentia</taxon>
        <taxon>Neoheterodontei</taxon>
        <taxon>Myida</taxon>
        <taxon>Dreissenoidea</taxon>
        <taxon>Dreissenidae</taxon>
        <taxon>Dreissena</taxon>
    </lineage>
</organism>
<dbReference type="InterPro" id="IPR050314">
    <property type="entry name" value="Glycosyl_Hydrlase_18"/>
</dbReference>
<accession>A0A9D4RSY4</accession>
<comment type="similarity">
    <text evidence="5">Belongs to the glycosyl hydrolase 18 family.</text>
</comment>
<gene>
    <name evidence="7" type="ORF">DPMN_001309</name>
</gene>
<dbReference type="SMART" id="SM00636">
    <property type="entry name" value="Glyco_18"/>
    <property type="match status" value="1"/>
</dbReference>
<dbReference type="InterPro" id="IPR011583">
    <property type="entry name" value="Chitinase_II/V-like_cat"/>
</dbReference>
<protein>
    <recommendedName>
        <fullName evidence="6">GH18 domain-containing protein</fullName>
    </recommendedName>
</protein>
<keyword evidence="2" id="KW-1015">Disulfide bond</keyword>
<evidence type="ECO:0000256" key="2">
    <source>
        <dbReference type="ARBA" id="ARBA00023157"/>
    </source>
</evidence>
<sequence length="478" mass="53990">MCTMHERVTLTSVFACTFGLFSLTHGAFTANAMKNFCYFTNWSPSLANFDARFDVRDINATLCSHLIYAFANIDPLELKLIKSETGDDNGSLTNKQGRYFEFNKLKIKHPELVTLLSIGGENGKGFYQIVANEASMTTFARNVAIYLRDRDFDGIDIDWEWPMELYRKKFTTLLEVFRQEFDAESLRESKPKLLITIAVAVGEDTISKSYDIPQISRLVDYIQVMAYDFHGTWSKVTSFSGPLNSRLSDIRFNQQLSQQWAIDRWISGGAAREKLVMGITGTATTFTLENVTNAGVGAPVKGPGKVGPYLGKEGHVSYYRVCEMIRKGAVYKFDDEQKMAYALLEDQWVGYANPESTKAKVQFAHSRQLAGTMFWSLEVDDFLGKYCNDGEFPLLTSIYNTIQELAETSGINVTIRSKPITQSTTPVNFRLHHYTSPNGINFYVMRSGCSFIGGHERCSLYTTIILTGLINYLRVKFV</sequence>
<dbReference type="PANTHER" id="PTHR11177:SF317">
    <property type="entry name" value="CHITINASE 12-RELATED"/>
    <property type="match status" value="1"/>
</dbReference>
<dbReference type="GO" id="GO:0005576">
    <property type="term" value="C:extracellular region"/>
    <property type="evidence" value="ECO:0007669"/>
    <property type="project" value="TreeGrafter"/>
</dbReference>
<dbReference type="GO" id="GO:0005975">
    <property type="term" value="P:carbohydrate metabolic process"/>
    <property type="evidence" value="ECO:0007669"/>
    <property type="project" value="InterPro"/>
</dbReference>
<reference evidence="7" key="2">
    <citation type="submission" date="2020-11" db="EMBL/GenBank/DDBJ databases">
        <authorList>
            <person name="McCartney M.A."/>
            <person name="Auch B."/>
            <person name="Kono T."/>
            <person name="Mallez S."/>
            <person name="Becker A."/>
            <person name="Gohl D.M."/>
            <person name="Silverstein K.A.T."/>
            <person name="Koren S."/>
            <person name="Bechman K.B."/>
            <person name="Herman A."/>
            <person name="Abrahante J.E."/>
            <person name="Garbe J."/>
        </authorList>
    </citation>
    <scope>NUCLEOTIDE SEQUENCE</scope>
    <source>
        <strain evidence="7">Duluth1</strain>
        <tissue evidence="7">Whole animal</tissue>
    </source>
</reference>
<keyword evidence="8" id="KW-1185">Reference proteome</keyword>
<dbReference type="SUPFAM" id="SSF51445">
    <property type="entry name" value="(Trans)glycosidases"/>
    <property type="match status" value="1"/>
</dbReference>
<evidence type="ECO:0000313" key="7">
    <source>
        <dbReference type="EMBL" id="KAH3877442.1"/>
    </source>
</evidence>
<keyword evidence="1 4" id="KW-0378">Hydrolase</keyword>
<dbReference type="AlphaFoldDB" id="A0A9D4RSY4"/>
<dbReference type="InterPro" id="IPR001579">
    <property type="entry name" value="Glyco_hydro_18_chit_AS"/>
</dbReference>
<dbReference type="GO" id="GO:0006032">
    <property type="term" value="P:chitin catabolic process"/>
    <property type="evidence" value="ECO:0007669"/>
    <property type="project" value="TreeGrafter"/>
</dbReference>
<evidence type="ECO:0000313" key="8">
    <source>
        <dbReference type="Proteomes" id="UP000828390"/>
    </source>
</evidence>
<dbReference type="FunFam" id="3.10.50.10:FF:000001">
    <property type="entry name" value="Chitinase 3-like 1"/>
    <property type="match status" value="1"/>
</dbReference>
<dbReference type="GO" id="GO:0008061">
    <property type="term" value="F:chitin binding"/>
    <property type="evidence" value="ECO:0007669"/>
    <property type="project" value="InterPro"/>
</dbReference>
<dbReference type="PANTHER" id="PTHR11177">
    <property type="entry name" value="CHITINASE"/>
    <property type="match status" value="1"/>
</dbReference>
<evidence type="ECO:0000256" key="3">
    <source>
        <dbReference type="ARBA" id="ARBA00023295"/>
    </source>
</evidence>
<dbReference type="InterPro" id="IPR029070">
    <property type="entry name" value="Chitinase_insertion_sf"/>
</dbReference>